<organism evidence="1">
    <name type="scientific">marine metagenome</name>
    <dbReference type="NCBI Taxonomy" id="408172"/>
    <lineage>
        <taxon>unclassified sequences</taxon>
        <taxon>metagenomes</taxon>
        <taxon>ecological metagenomes</taxon>
    </lineage>
</organism>
<gene>
    <name evidence="1" type="ORF">METZ01_LOCUS64664</name>
</gene>
<sequence length="24" mass="2903">MVFSALIKENERGRSHKRYVKKII</sequence>
<dbReference type="AlphaFoldDB" id="A0A381T6J6"/>
<name>A0A381T6J6_9ZZZZ</name>
<proteinExistence type="predicted"/>
<reference evidence="1" key="1">
    <citation type="submission" date="2018-05" db="EMBL/GenBank/DDBJ databases">
        <authorList>
            <person name="Lanie J.A."/>
            <person name="Ng W.-L."/>
            <person name="Kazmierczak K.M."/>
            <person name="Andrzejewski T.M."/>
            <person name="Davidsen T.M."/>
            <person name="Wayne K.J."/>
            <person name="Tettelin H."/>
            <person name="Glass J.I."/>
            <person name="Rusch D."/>
            <person name="Podicherti R."/>
            <person name="Tsui H.-C.T."/>
            <person name="Winkler M.E."/>
        </authorList>
    </citation>
    <scope>NUCLEOTIDE SEQUENCE</scope>
</reference>
<dbReference type="EMBL" id="UINC01004103">
    <property type="protein sequence ID" value="SVA11810.1"/>
    <property type="molecule type" value="Genomic_DNA"/>
</dbReference>
<accession>A0A381T6J6</accession>
<protein>
    <submittedName>
        <fullName evidence="1">Uncharacterized protein</fullName>
    </submittedName>
</protein>
<evidence type="ECO:0000313" key="1">
    <source>
        <dbReference type="EMBL" id="SVA11810.1"/>
    </source>
</evidence>